<dbReference type="CDD" id="cd12148">
    <property type="entry name" value="fungal_TF_MHR"/>
    <property type="match status" value="1"/>
</dbReference>
<dbReference type="OrthoDB" id="435881at2759"/>
<dbReference type="GO" id="GO:0005634">
    <property type="term" value="C:nucleus"/>
    <property type="evidence" value="ECO:0007669"/>
    <property type="project" value="UniProtKB-SubCell"/>
</dbReference>
<dbReference type="AlphaFoldDB" id="A0A8H4KFI7"/>
<reference evidence="5" key="1">
    <citation type="submission" date="2020-01" db="EMBL/GenBank/DDBJ databases">
        <title>Identification and distribution of gene clusters putatively required for synthesis of sphingolipid metabolism inhibitors in phylogenetically diverse species of the filamentous fungus Fusarium.</title>
        <authorList>
            <person name="Kim H.-S."/>
            <person name="Busman M."/>
            <person name="Brown D.W."/>
            <person name="Divon H."/>
            <person name="Uhlig S."/>
            <person name="Proctor R.H."/>
        </authorList>
    </citation>
    <scope>NUCLEOTIDE SEQUENCE</scope>
    <source>
        <strain evidence="5">NRRL 53441</strain>
    </source>
</reference>
<dbReference type="EMBL" id="JAADJG010000302">
    <property type="protein sequence ID" value="KAF4449181.1"/>
    <property type="molecule type" value="Genomic_DNA"/>
</dbReference>
<dbReference type="GO" id="GO:0006351">
    <property type="term" value="P:DNA-templated transcription"/>
    <property type="evidence" value="ECO:0007669"/>
    <property type="project" value="InterPro"/>
</dbReference>
<dbReference type="GO" id="GO:0003677">
    <property type="term" value="F:DNA binding"/>
    <property type="evidence" value="ECO:0007669"/>
    <property type="project" value="InterPro"/>
</dbReference>
<name>A0A8H4KFI7_9HYPO</name>
<accession>A0A8H4KFI7</accession>
<dbReference type="Proteomes" id="UP000605986">
    <property type="component" value="Unassembled WGS sequence"/>
</dbReference>
<sequence length="599" mass="67775">MSSPNINLIFGRQRSDSSSLMYPSAVHSFQLWQVFLSNVHPLTKLLHGPTTQKDIIQIISEPPSTPGPTEALIFAIYLVAVISMTDKECLNMFGEPRKVLLARYCEATEVALSRVDFLRSTDLRVLQAFTLHLLSLRHLCDHDILWLLTGLATRMGQRMGLHRESSLRGLQPFEAEIRRRVWWQIVILDGRASQLTGASMNPDVQLYGDTRQPLNLSDADLVPSASTLPLSSPVATDMVFCKVRIEIGVWMIQQKCLLSSESEASTAGKARFFKTIDELESRIEEKYLSKMDKDLPLNLLTEYLARSAICQLRLSMYHPIHRPERTSDLNAEQFDMLLENSLQVIRYDILSHSTPSMQCYLWHISNFFPYETFVLLISTLSGRTASPIVDTAWDVINQAFEHHPSFISDISDSLYWAIGNITMKAWGQRVARAKVRGEPIPAELPCIANLVRKRASLSNESQQVSTSTSPDTFSSATPESIPQTQGQCKAIGKRQTLFNRVAFATAAVRPANQYQPTLPATVQVIRNVESRKFHIESMISNVFEKPFDRRRICSIHCFIASFPPTRNHSPNTTTHVKDARTRVTVTRKLFSRNTWLLLA</sequence>
<feature type="domain" description="Xylanolytic transcriptional activator regulatory" evidence="4">
    <location>
        <begin position="145"/>
        <end position="219"/>
    </location>
</feature>
<gene>
    <name evidence="5" type="ORF">F53441_7483</name>
</gene>
<evidence type="ECO:0000256" key="3">
    <source>
        <dbReference type="SAM" id="MobiDB-lite"/>
    </source>
</evidence>
<dbReference type="GO" id="GO:0008270">
    <property type="term" value="F:zinc ion binding"/>
    <property type="evidence" value="ECO:0007669"/>
    <property type="project" value="InterPro"/>
</dbReference>
<dbReference type="SMART" id="SM00906">
    <property type="entry name" value="Fungal_trans"/>
    <property type="match status" value="1"/>
</dbReference>
<dbReference type="InterPro" id="IPR050613">
    <property type="entry name" value="Sec_Metabolite_Reg"/>
</dbReference>
<dbReference type="Pfam" id="PF04082">
    <property type="entry name" value="Fungal_trans"/>
    <property type="match status" value="1"/>
</dbReference>
<dbReference type="InterPro" id="IPR007219">
    <property type="entry name" value="XnlR_reg_dom"/>
</dbReference>
<keyword evidence="6" id="KW-1185">Reference proteome</keyword>
<dbReference type="PANTHER" id="PTHR31001:SF85">
    <property type="entry name" value="ZN(II)2CYS6 TRANSCRIPTION FACTOR (EUROFUNG)"/>
    <property type="match status" value="1"/>
</dbReference>
<proteinExistence type="predicted"/>
<comment type="caution">
    <text evidence="5">The sequence shown here is derived from an EMBL/GenBank/DDBJ whole genome shotgun (WGS) entry which is preliminary data.</text>
</comment>
<organism evidence="5 6">
    <name type="scientific">Fusarium austroafricanum</name>
    <dbReference type="NCBI Taxonomy" id="2364996"/>
    <lineage>
        <taxon>Eukaryota</taxon>
        <taxon>Fungi</taxon>
        <taxon>Dikarya</taxon>
        <taxon>Ascomycota</taxon>
        <taxon>Pezizomycotina</taxon>
        <taxon>Sordariomycetes</taxon>
        <taxon>Hypocreomycetidae</taxon>
        <taxon>Hypocreales</taxon>
        <taxon>Nectriaceae</taxon>
        <taxon>Fusarium</taxon>
        <taxon>Fusarium concolor species complex</taxon>
    </lineage>
</organism>
<evidence type="ECO:0000313" key="6">
    <source>
        <dbReference type="Proteomes" id="UP000605986"/>
    </source>
</evidence>
<protein>
    <submittedName>
        <fullName evidence="5">Fungal specific transcription factor domain-containing protein</fullName>
    </submittedName>
</protein>
<dbReference type="PANTHER" id="PTHR31001">
    <property type="entry name" value="UNCHARACTERIZED TRANSCRIPTIONAL REGULATORY PROTEIN"/>
    <property type="match status" value="1"/>
</dbReference>
<evidence type="ECO:0000256" key="1">
    <source>
        <dbReference type="ARBA" id="ARBA00004123"/>
    </source>
</evidence>
<evidence type="ECO:0000256" key="2">
    <source>
        <dbReference type="ARBA" id="ARBA00023242"/>
    </source>
</evidence>
<keyword evidence="2" id="KW-0539">Nucleus</keyword>
<evidence type="ECO:0000313" key="5">
    <source>
        <dbReference type="EMBL" id="KAF4449181.1"/>
    </source>
</evidence>
<feature type="region of interest" description="Disordered" evidence="3">
    <location>
        <begin position="459"/>
        <end position="486"/>
    </location>
</feature>
<evidence type="ECO:0000259" key="4">
    <source>
        <dbReference type="SMART" id="SM00906"/>
    </source>
</evidence>
<comment type="subcellular location">
    <subcellularLocation>
        <location evidence="1">Nucleus</location>
    </subcellularLocation>
</comment>